<evidence type="ECO:0000256" key="1">
    <source>
        <dbReference type="ARBA" id="ARBA00009391"/>
    </source>
</evidence>
<dbReference type="InterPro" id="IPR020584">
    <property type="entry name" value="DNA_recomb/repair_RecA_CS"/>
</dbReference>
<evidence type="ECO:0000256" key="9">
    <source>
        <dbReference type="ARBA" id="ARBA00023236"/>
    </source>
</evidence>
<evidence type="ECO:0000256" key="5">
    <source>
        <dbReference type="ARBA" id="ARBA00022840"/>
    </source>
</evidence>
<dbReference type="Gene3D" id="3.40.50.300">
    <property type="entry name" value="P-loop containing nucleotide triphosphate hydrolases"/>
    <property type="match status" value="1"/>
</dbReference>
<dbReference type="PRINTS" id="PR00142">
    <property type="entry name" value="RECA"/>
</dbReference>
<evidence type="ECO:0000256" key="2">
    <source>
        <dbReference type="ARBA" id="ARBA00015553"/>
    </source>
</evidence>
<evidence type="ECO:0000256" key="11">
    <source>
        <dbReference type="RuleBase" id="RU000526"/>
    </source>
</evidence>
<dbReference type="PROSITE" id="PS50163">
    <property type="entry name" value="RECA_3"/>
    <property type="match status" value="1"/>
</dbReference>
<comment type="subcellular location">
    <subcellularLocation>
        <location evidence="10">Cytoplasm</location>
    </subcellularLocation>
</comment>
<dbReference type="CDD" id="cd00983">
    <property type="entry name" value="RecA"/>
    <property type="match status" value="1"/>
</dbReference>
<dbReference type="Pfam" id="PF21096">
    <property type="entry name" value="RecA_C"/>
    <property type="match status" value="1"/>
</dbReference>
<keyword evidence="9 10" id="KW-0742">SOS response</keyword>
<evidence type="ECO:0000259" key="14">
    <source>
        <dbReference type="PROSITE" id="PS50163"/>
    </source>
</evidence>
<gene>
    <name evidence="10" type="primary">recA</name>
    <name evidence="15" type="ORF">ABID28_000224</name>
</gene>
<dbReference type="PROSITE" id="PS00321">
    <property type="entry name" value="RECA_1"/>
    <property type="match status" value="1"/>
</dbReference>
<dbReference type="InterPro" id="IPR020587">
    <property type="entry name" value="RecA_monomer-monomer_interface"/>
</dbReference>
<evidence type="ECO:0000313" key="15">
    <source>
        <dbReference type="EMBL" id="MET3633594.1"/>
    </source>
</evidence>
<evidence type="ECO:0000256" key="12">
    <source>
        <dbReference type="RuleBase" id="RU004527"/>
    </source>
</evidence>
<name>A0ABV2JCX0_9STRE</name>
<accession>A0ABV2JCX0</accession>
<proteinExistence type="inferred from homology"/>
<dbReference type="Pfam" id="PF00154">
    <property type="entry name" value="RecA_N"/>
    <property type="match status" value="1"/>
</dbReference>
<keyword evidence="3 10" id="KW-0547">Nucleotide-binding</keyword>
<evidence type="ECO:0000256" key="7">
    <source>
        <dbReference type="ARBA" id="ARBA00023172"/>
    </source>
</evidence>
<evidence type="ECO:0000313" key="16">
    <source>
        <dbReference type="Proteomes" id="UP001549037"/>
    </source>
</evidence>
<keyword evidence="4 10" id="KW-0227">DNA damage</keyword>
<dbReference type="InterPro" id="IPR003593">
    <property type="entry name" value="AAA+_ATPase"/>
</dbReference>
<evidence type="ECO:0000259" key="13">
    <source>
        <dbReference type="PROSITE" id="PS50162"/>
    </source>
</evidence>
<dbReference type="InterPro" id="IPR023400">
    <property type="entry name" value="RecA_C_sf"/>
</dbReference>
<evidence type="ECO:0000256" key="6">
    <source>
        <dbReference type="ARBA" id="ARBA00023125"/>
    </source>
</evidence>
<dbReference type="RefSeq" id="WP_354367282.1">
    <property type="nucleotide sequence ID" value="NZ_JBEPLN010000002.1"/>
</dbReference>
<comment type="similarity">
    <text evidence="1 10 12">Belongs to the RecA family.</text>
</comment>
<dbReference type="PANTHER" id="PTHR45900:SF1">
    <property type="entry name" value="MITOCHONDRIAL DNA REPAIR PROTEIN RECA HOMOLOG-RELATED"/>
    <property type="match status" value="1"/>
</dbReference>
<keyword evidence="16" id="KW-1185">Reference proteome</keyword>
<feature type="domain" description="RecA family profile 2" evidence="14">
    <location>
        <begin position="214"/>
        <end position="292"/>
    </location>
</feature>
<dbReference type="SUPFAM" id="SSF52540">
    <property type="entry name" value="P-loop containing nucleoside triphosphate hydrolases"/>
    <property type="match status" value="1"/>
</dbReference>
<dbReference type="InterPro" id="IPR027417">
    <property type="entry name" value="P-loop_NTPase"/>
</dbReference>
<keyword evidence="10" id="KW-0963">Cytoplasm</keyword>
<dbReference type="NCBIfam" id="TIGR02012">
    <property type="entry name" value="tigrfam_recA"/>
    <property type="match status" value="1"/>
</dbReference>
<organism evidence="15 16">
    <name type="scientific">Streptococcus porcorum</name>
    <dbReference type="NCBI Taxonomy" id="701526"/>
    <lineage>
        <taxon>Bacteria</taxon>
        <taxon>Bacillati</taxon>
        <taxon>Bacillota</taxon>
        <taxon>Bacilli</taxon>
        <taxon>Lactobacillales</taxon>
        <taxon>Streptococcaceae</taxon>
        <taxon>Streptococcus</taxon>
    </lineage>
</organism>
<sequence length="381" mass="40882">MAKKSGKKLDEITKKFGDERKKALDDALKTIEKDFGKGAVMRLGERAEQKVQVMSSGSLALDIALGAGGYPKGRIIEIYGPESSGKTTVALHAVAQAQKEGGIAAFIDAEHALDPLYAQALGVNIDELLLSQPDSGEQGLEIAGKLIDSGAVDLVVIDSVAALVPRAEIDGDIGDSHVGLQARMMSQAMRKLSASINKTKTIAIFINQLREKVGVMFGNPETTPGGRALKFYASVRLDVRSTSNKVEGTGDQKGSVIGRETKIKVVKNKVAPPFKEALVEIMYGEGISAAGELVKIASDLGIIKKAGAWYSYNDAKIGQGSENAKKYLLDHPEILEEIDRKVRVHFGLIEASDEPVASVKEEVLEQEDVVLELDDAIEIEE</sequence>
<comment type="function">
    <text evidence="10">Can catalyze the hydrolysis of ATP in the presence of single-stranded DNA, the ATP-dependent uptake of single-stranded DNA by duplex DNA, and the ATP-dependent hybridization of homologous single-stranded DNAs. It interacts with LexA causing its activation and leading to its autocatalytic cleavage.</text>
</comment>
<dbReference type="InterPro" id="IPR049428">
    <property type="entry name" value="RecA-like_N"/>
</dbReference>
<dbReference type="SMART" id="SM00382">
    <property type="entry name" value="AAA"/>
    <property type="match status" value="1"/>
</dbReference>
<dbReference type="InterPro" id="IPR020588">
    <property type="entry name" value="RecA_ATP-bd"/>
</dbReference>
<evidence type="ECO:0000256" key="4">
    <source>
        <dbReference type="ARBA" id="ARBA00022763"/>
    </source>
</evidence>
<dbReference type="SUPFAM" id="SSF54752">
    <property type="entry name" value="RecA protein, C-terminal domain"/>
    <property type="match status" value="1"/>
</dbReference>
<dbReference type="InterPro" id="IPR013765">
    <property type="entry name" value="DNA_recomb/repair_RecA"/>
</dbReference>
<reference evidence="15 16" key="1">
    <citation type="submission" date="2024-06" db="EMBL/GenBank/DDBJ databases">
        <title>Genomic Encyclopedia of Type Strains, Phase IV (KMG-IV): sequencing the most valuable type-strain genomes for metagenomic binning, comparative biology and taxonomic classification.</title>
        <authorList>
            <person name="Goeker M."/>
        </authorList>
    </citation>
    <scope>NUCLEOTIDE SEQUENCE [LARGE SCALE GENOMIC DNA]</scope>
    <source>
        <strain evidence="15 16">DSM 28302</strain>
    </source>
</reference>
<dbReference type="PROSITE" id="PS50162">
    <property type="entry name" value="RECA_2"/>
    <property type="match status" value="1"/>
</dbReference>
<feature type="binding site" evidence="10">
    <location>
        <begin position="80"/>
        <end position="87"/>
    </location>
    <ligand>
        <name>ATP</name>
        <dbReference type="ChEBI" id="CHEBI:30616"/>
    </ligand>
</feature>
<keyword evidence="8 10" id="KW-0234">DNA repair</keyword>
<feature type="domain" description="RecA family profile 1" evidence="13">
    <location>
        <begin position="50"/>
        <end position="209"/>
    </location>
</feature>
<evidence type="ECO:0000256" key="3">
    <source>
        <dbReference type="ARBA" id="ARBA00022741"/>
    </source>
</evidence>
<evidence type="ECO:0000256" key="8">
    <source>
        <dbReference type="ARBA" id="ARBA00023204"/>
    </source>
</evidence>
<keyword evidence="7 10" id="KW-0233">DNA recombination</keyword>
<protein>
    <recommendedName>
        <fullName evidence="2 10">Protein RecA</fullName>
    </recommendedName>
    <alternativeName>
        <fullName evidence="10 11">Recombinase A</fullName>
    </alternativeName>
</protein>
<comment type="caution">
    <text evidence="15">The sequence shown here is derived from an EMBL/GenBank/DDBJ whole genome shotgun (WGS) entry which is preliminary data.</text>
</comment>
<dbReference type="Proteomes" id="UP001549037">
    <property type="component" value="Unassembled WGS sequence"/>
</dbReference>
<dbReference type="InterPro" id="IPR049261">
    <property type="entry name" value="RecA-like_C"/>
</dbReference>
<evidence type="ECO:0000256" key="10">
    <source>
        <dbReference type="HAMAP-Rule" id="MF_00268"/>
    </source>
</evidence>
<keyword evidence="5 10" id="KW-0067">ATP-binding</keyword>
<dbReference type="EMBL" id="JBEPLN010000002">
    <property type="protein sequence ID" value="MET3633594.1"/>
    <property type="molecule type" value="Genomic_DNA"/>
</dbReference>
<dbReference type="PANTHER" id="PTHR45900">
    <property type="entry name" value="RECA"/>
    <property type="match status" value="1"/>
</dbReference>
<dbReference type="HAMAP" id="MF_00268">
    <property type="entry name" value="RecA"/>
    <property type="match status" value="1"/>
</dbReference>
<keyword evidence="6 10" id="KW-0238">DNA-binding</keyword>